<dbReference type="KEGG" id="salq:SYNTR_0205"/>
<reference evidence="2" key="1">
    <citation type="journal article" date="2019" name="Microbiology">
        <title>Complete Genome Sequence of an Uncultured Bacterium of the Candidate Phylum Bipolaricaulota.</title>
        <authorList>
            <person name="Kadnikov V.V."/>
            <person name="Mardanov A.V."/>
            <person name="Beletsky A.V."/>
            <person name="Frank Y.A."/>
            <person name="Karnachuk O.V."/>
            <person name="Ravin N.V."/>
        </authorList>
    </citation>
    <scope>NUCLEOTIDE SEQUENCE [LARGE SCALE GENOMIC DNA]</scope>
</reference>
<dbReference type="AlphaFoldDB" id="A0A6I6DDX6"/>
<dbReference type="RefSeq" id="WP_156202754.1">
    <property type="nucleotide sequence ID" value="NZ_CP046457.1"/>
</dbReference>
<dbReference type="Proteomes" id="UP000426444">
    <property type="component" value="Chromosome"/>
</dbReference>
<dbReference type="EMBL" id="CP046457">
    <property type="protein sequence ID" value="QGT98798.1"/>
    <property type="molecule type" value="Genomic_DNA"/>
</dbReference>
<gene>
    <name evidence="1" type="ORF">SYNTR_0205</name>
</gene>
<evidence type="ECO:0000313" key="1">
    <source>
        <dbReference type="EMBL" id="QGT98798.1"/>
    </source>
</evidence>
<name>A0A6I6DDX6_9FIRM</name>
<sequence>MVEEAKECLNDSQYVISKEEWSSWKEHSEYSHNLREKFNWDTFKDVINHPEADRIDLVSDSATFLESIRNFNRNKADYSISVDIFDEYNNLKKTNVVNVYLELVEGEWKVVGG</sequence>
<protein>
    <recommendedName>
        <fullName evidence="3">DUF4829 domain-containing protein</fullName>
    </recommendedName>
</protein>
<evidence type="ECO:0000313" key="2">
    <source>
        <dbReference type="Proteomes" id="UP000426444"/>
    </source>
</evidence>
<keyword evidence="2" id="KW-1185">Reference proteome</keyword>
<organism evidence="1 2">
    <name type="scientific">Candidatus Syntrophocurvum alkaliphilum</name>
    <dbReference type="NCBI Taxonomy" id="2293317"/>
    <lineage>
        <taxon>Bacteria</taxon>
        <taxon>Bacillati</taxon>
        <taxon>Bacillota</taxon>
        <taxon>Clostridia</taxon>
        <taxon>Eubacteriales</taxon>
        <taxon>Syntrophomonadaceae</taxon>
        <taxon>Candidatus Syntrophocurvum</taxon>
    </lineage>
</organism>
<proteinExistence type="predicted"/>
<evidence type="ECO:0008006" key="3">
    <source>
        <dbReference type="Google" id="ProtNLM"/>
    </source>
</evidence>
<accession>A0A6I6DDX6</accession>